<evidence type="ECO:0000256" key="6">
    <source>
        <dbReference type="ARBA" id="ARBA00022741"/>
    </source>
</evidence>
<dbReference type="GO" id="GO:0017038">
    <property type="term" value="P:protein import"/>
    <property type="evidence" value="ECO:0007669"/>
    <property type="project" value="InterPro"/>
</dbReference>
<dbReference type="PANTHER" id="PTHR30612">
    <property type="entry name" value="SECA INNER MEMBRANE COMPONENT OF SEC PROTEIN SECRETION SYSTEM"/>
    <property type="match status" value="1"/>
</dbReference>
<feature type="binding site" evidence="12">
    <location>
        <position position="491"/>
    </location>
    <ligand>
        <name>ATP</name>
        <dbReference type="ChEBI" id="CHEBI:30616"/>
    </ligand>
</feature>
<dbReference type="CDD" id="cd18803">
    <property type="entry name" value="SF2_C_secA"/>
    <property type="match status" value="1"/>
</dbReference>
<dbReference type="GO" id="GO:0031522">
    <property type="term" value="C:cell envelope Sec protein transport complex"/>
    <property type="evidence" value="ECO:0007669"/>
    <property type="project" value="TreeGrafter"/>
</dbReference>
<keyword evidence="11 12" id="KW-0472">Membrane</keyword>
<dbReference type="InterPro" id="IPR036266">
    <property type="entry name" value="SecA_Wing/Scaffold_sf"/>
</dbReference>
<dbReference type="Pfam" id="PF21090">
    <property type="entry name" value="P-loop_SecA"/>
    <property type="match status" value="2"/>
</dbReference>
<dbReference type="InterPro" id="IPR011116">
    <property type="entry name" value="SecA_Wing/Scaffold"/>
</dbReference>
<dbReference type="Gene3D" id="3.40.50.300">
    <property type="entry name" value="P-loop containing nucleotide triphosphate hydrolases"/>
    <property type="match status" value="3"/>
</dbReference>
<evidence type="ECO:0000259" key="16">
    <source>
        <dbReference type="PROSITE" id="PS51194"/>
    </source>
</evidence>
<name>A0A7V3VST1_9BACT</name>
<feature type="domain" description="Helicase C-terminal" evidence="16">
    <location>
        <begin position="401"/>
        <end position="585"/>
    </location>
</feature>
<dbReference type="InterPro" id="IPR000185">
    <property type="entry name" value="SecA"/>
</dbReference>
<dbReference type="GO" id="GO:0043952">
    <property type="term" value="P:protein transport by the Sec complex"/>
    <property type="evidence" value="ECO:0007669"/>
    <property type="project" value="TreeGrafter"/>
</dbReference>
<comment type="caution">
    <text evidence="18">The sequence shown here is derived from an EMBL/GenBank/DDBJ whole genome shotgun (WGS) entry which is preliminary data.</text>
</comment>
<dbReference type="AlphaFoldDB" id="A0A7V3VST1"/>
<gene>
    <name evidence="12 18" type="primary">secA</name>
    <name evidence="18" type="ORF">ENX73_02615</name>
</gene>
<evidence type="ECO:0000256" key="8">
    <source>
        <dbReference type="ARBA" id="ARBA00022927"/>
    </source>
</evidence>
<dbReference type="SUPFAM" id="SSF52540">
    <property type="entry name" value="P-loop containing nucleoside triphosphate hydrolases"/>
    <property type="match status" value="2"/>
</dbReference>
<proteinExistence type="inferred from homology"/>
<dbReference type="InterPro" id="IPR036670">
    <property type="entry name" value="SecA_X-link_sf"/>
</dbReference>
<evidence type="ECO:0000256" key="10">
    <source>
        <dbReference type="ARBA" id="ARBA00023010"/>
    </source>
</evidence>
<dbReference type="SUPFAM" id="SSF81767">
    <property type="entry name" value="Pre-protein crosslinking domain of SecA"/>
    <property type="match status" value="1"/>
</dbReference>
<dbReference type="InterPro" id="IPR011115">
    <property type="entry name" value="SecA_DEAD"/>
</dbReference>
<protein>
    <recommendedName>
        <fullName evidence="12 13">Protein translocase subunit SecA</fullName>
        <ecNumber evidence="12">7.4.2.8</ecNumber>
    </recommendedName>
</protein>
<dbReference type="Pfam" id="PF07517">
    <property type="entry name" value="SecA_DEAD"/>
    <property type="match status" value="1"/>
</dbReference>
<accession>A0A7V3VST1</accession>
<comment type="subunit">
    <text evidence="12">Monomer and homodimer. Part of the essential Sec protein translocation apparatus which comprises SecA, SecYEG and auxiliary proteins SecDF. Other proteins may also be involved.</text>
</comment>
<evidence type="ECO:0000256" key="13">
    <source>
        <dbReference type="RuleBase" id="RU003874"/>
    </source>
</evidence>
<evidence type="ECO:0000259" key="15">
    <source>
        <dbReference type="PROSITE" id="PS51192"/>
    </source>
</evidence>
<dbReference type="HAMAP" id="MF_01382">
    <property type="entry name" value="SecA"/>
    <property type="match status" value="1"/>
</dbReference>
<dbReference type="NCBIfam" id="TIGR00963">
    <property type="entry name" value="secA"/>
    <property type="match status" value="1"/>
</dbReference>
<evidence type="ECO:0000256" key="3">
    <source>
        <dbReference type="ARBA" id="ARBA00022448"/>
    </source>
</evidence>
<dbReference type="PRINTS" id="PR00906">
    <property type="entry name" value="SECA"/>
</dbReference>
<dbReference type="CDD" id="cd17928">
    <property type="entry name" value="DEXDc_SecA"/>
    <property type="match status" value="1"/>
</dbReference>
<feature type="domain" description="Helicase ATP-binding" evidence="15">
    <location>
        <begin position="86"/>
        <end position="243"/>
    </location>
</feature>
<organism evidence="18">
    <name type="scientific">Mesoaciditoga lauensis</name>
    <dbReference type="NCBI Taxonomy" id="1495039"/>
    <lineage>
        <taxon>Bacteria</taxon>
        <taxon>Thermotogati</taxon>
        <taxon>Thermotogota</taxon>
        <taxon>Thermotogae</taxon>
        <taxon>Mesoaciditogales</taxon>
        <taxon>Mesoaciditogaceae</taxon>
        <taxon>Mesoaciditoga</taxon>
    </lineage>
</organism>
<dbReference type="InterPro" id="IPR014001">
    <property type="entry name" value="Helicase_ATP-bd"/>
</dbReference>
<dbReference type="NCBIfam" id="NF006630">
    <property type="entry name" value="PRK09200.1"/>
    <property type="match status" value="1"/>
</dbReference>
<keyword evidence="7 12" id="KW-0067">ATP-binding</keyword>
<dbReference type="Gene3D" id="1.10.3060.10">
    <property type="entry name" value="Helical scaffold and wing domains of SecA"/>
    <property type="match status" value="1"/>
</dbReference>
<feature type="region of interest" description="Disordered" evidence="14">
    <location>
        <begin position="800"/>
        <end position="825"/>
    </location>
</feature>
<dbReference type="InterPro" id="IPR011130">
    <property type="entry name" value="SecA_preprotein_X-link_dom"/>
</dbReference>
<dbReference type="GO" id="GO:0005829">
    <property type="term" value="C:cytosol"/>
    <property type="evidence" value="ECO:0007669"/>
    <property type="project" value="TreeGrafter"/>
</dbReference>
<reference evidence="18" key="1">
    <citation type="journal article" date="2020" name="mSystems">
        <title>Genome- and Community-Level Interaction Insights into Carbon Utilization and Element Cycling Functions of Hydrothermarchaeota in Hydrothermal Sediment.</title>
        <authorList>
            <person name="Zhou Z."/>
            <person name="Liu Y."/>
            <person name="Xu W."/>
            <person name="Pan J."/>
            <person name="Luo Z.H."/>
            <person name="Li M."/>
        </authorList>
    </citation>
    <scope>NUCLEOTIDE SEQUENCE [LARGE SCALE GENOMIC DNA]</scope>
    <source>
        <strain evidence="18">SpSt-966</strain>
    </source>
</reference>
<dbReference type="EMBL" id="DTPE01000108">
    <property type="protein sequence ID" value="HGE75000.1"/>
    <property type="molecule type" value="Genomic_DNA"/>
</dbReference>
<dbReference type="Gene3D" id="3.90.1440.10">
    <property type="entry name" value="SecA, preprotein cross-linking domain"/>
    <property type="match status" value="1"/>
</dbReference>
<dbReference type="GO" id="GO:0005886">
    <property type="term" value="C:plasma membrane"/>
    <property type="evidence" value="ECO:0007669"/>
    <property type="project" value="UniProtKB-SubCell"/>
</dbReference>
<evidence type="ECO:0000256" key="1">
    <source>
        <dbReference type="ARBA" id="ARBA00004170"/>
    </source>
</evidence>
<comment type="subcellular location">
    <subcellularLocation>
        <location evidence="12">Cell membrane</location>
        <topology evidence="12">Peripheral membrane protein</topology>
        <orientation evidence="12">Cytoplasmic side</orientation>
    </subcellularLocation>
    <subcellularLocation>
        <location evidence="12">Cytoplasm</location>
    </subcellularLocation>
    <subcellularLocation>
        <location evidence="1">Membrane</location>
        <topology evidence="1">Peripheral membrane protein</topology>
    </subcellularLocation>
    <text evidence="12">Distribution is 50-50.</text>
</comment>
<dbReference type="InterPro" id="IPR001650">
    <property type="entry name" value="Helicase_C-like"/>
</dbReference>
<keyword evidence="3 12" id="KW-0813">Transport</keyword>
<keyword evidence="4 12" id="KW-1003">Cell membrane</keyword>
<dbReference type="PROSITE" id="PS51192">
    <property type="entry name" value="HELICASE_ATP_BIND_1"/>
    <property type="match status" value="1"/>
</dbReference>
<dbReference type="GO" id="GO:0008564">
    <property type="term" value="F:protein-exporting ATPase activity"/>
    <property type="evidence" value="ECO:0007669"/>
    <property type="project" value="UniProtKB-EC"/>
</dbReference>
<evidence type="ECO:0000313" key="18">
    <source>
        <dbReference type="EMBL" id="HGE75000.1"/>
    </source>
</evidence>
<keyword evidence="6 12" id="KW-0547">Nucleotide-binding</keyword>
<keyword evidence="8 12" id="KW-0653">Protein transport</keyword>
<evidence type="ECO:0000256" key="14">
    <source>
        <dbReference type="SAM" id="MobiDB-lite"/>
    </source>
</evidence>
<dbReference type="Pfam" id="PF01043">
    <property type="entry name" value="SecA_PP_bind"/>
    <property type="match status" value="1"/>
</dbReference>
<dbReference type="PROSITE" id="PS51194">
    <property type="entry name" value="HELICASE_CTER"/>
    <property type="match status" value="1"/>
</dbReference>
<dbReference type="FunFam" id="3.40.50.300:FF:000429">
    <property type="entry name" value="Preprotein translocase subunit SecA"/>
    <property type="match status" value="1"/>
</dbReference>
<evidence type="ECO:0000259" key="17">
    <source>
        <dbReference type="PROSITE" id="PS51196"/>
    </source>
</evidence>
<keyword evidence="9 12" id="KW-1278">Translocase</keyword>
<evidence type="ECO:0000256" key="5">
    <source>
        <dbReference type="ARBA" id="ARBA00022490"/>
    </source>
</evidence>
<feature type="domain" description="SecA family profile" evidence="17">
    <location>
        <begin position="1"/>
        <end position="569"/>
    </location>
</feature>
<dbReference type="InterPro" id="IPR014018">
    <property type="entry name" value="SecA_motor_DEAD"/>
</dbReference>
<dbReference type="InterPro" id="IPR027417">
    <property type="entry name" value="P-loop_NTPase"/>
</dbReference>
<keyword evidence="10 12" id="KW-0811">Translocation</keyword>
<comment type="catalytic activity">
    <reaction evidence="12">
        <text>ATP + H2O + cellular proteinSide 1 = ADP + phosphate + cellular proteinSide 2.</text>
        <dbReference type="EC" id="7.4.2.8"/>
    </reaction>
</comment>
<dbReference type="GO" id="GO:0065002">
    <property type="term" value="P:intracellular protein transmembrane transport"/>
    <property type="evidence" value="ECO:0007669"/>
    <property type="project" value="UniProtKB-UniRule"/>
</dbReference>
<evidence type="ECO:0000256" key="4">
    <source>
        <dbReference type="ARBA" id="ARBA00022475"/>
    </source>
</evidence>
<dbReference type="GO" id="GO:0005524">
    <property type="term" value="F:ATP binding"/>
    <property type="evidence" value="ECO:0007669"/>
    <property type="project" value="UniProtKB-UniRule"/>
</dbReference>
<dbReference type="GO" id="GO:0006605">
    <property type="term" value="P:protein targeting"/>
    <property type="evidence" value="ECO:0007669"/>
    <property type="project" value="UniProtKB-UniRule"/>
</dbReference>
<dbReference type="SMART" id="SM00958">
    <property type="entry name" value="SecA_PP_bind"/>
    <property type="match status" value="1"/>
</dbReference>
<evidence type="ECO:0000256" key="11">
    <source>
        <dbReference type="ARBA" id="ARBA00023136"/>
    </source>
</evidence>
<comment type="function">
    <text evidence="12">Part of the Sec protein translocase complex. Interacts with the SecYEG preprotein conducting channel. Has a central role in coupling the hydrolysis of ATP to the transfer of proteins into and across the cell membrane, serving as an ATP-driven molecular motor driving the stepwise translocation of polypeptide chains across the membrane.</text>
</comment>
<dbReference type="SMART" id="SM00957">
    <property type="entry name" value="SecA_DEAD"/>
    <property type="match status" value="1"/>
</dbReference>
<evidence type="ECO:0000256" key="12">
    <source>
        <dbReference type="HAMAP-Rule" id="MF_01382"/>
    </source>
</evidence>
<comment type="similarity">
    <text evidence="2 12 13">Belongs to the SecA family.</text>
</comment>
<feature type="binding site" evidence="12">
    <location>
        <position position="84"/>
    </location>
    <ligand>
        <name>ATP</name>
        <dbReference type="ChEBI" id="CHEBI:30616"/>
    </ligand>
</feature>
<dbReference type="InterPro" id="IPR020937">
    <property type="entry name" value="SecA_CS"/>
</dbReference>
<sequence length="825" mass="94644">MSIIDKIFDPNKKFVNNSKKIVDRINELEDQTKSLDDADFPLKTQELKERLVQGESLDELLPDAFALAREAARRSIGLRPFDVQMIGAIALHKGMVAEMKTGEGKTLVAVMAAYLNSLDGNGVHIVTVNDYLAKRDANWMKPAYELLGLTVSFLQSEMSQDEKRAAYTCDITYGTNTEMGFDYLRDNLAYLPEQKVQRTHNYAIVDEVDSILIDEARTPLIISGPSENSSRLYKQFASLAKKLQSDEDFKIDEKNKTVSLTDNGIAKTEKLLGVENLYDPSNIEYNFHMLNALRALHLYKKDVDYIVRGNEVVIVDEFTGRILEGRRYSEGLHQAIEAKENVQIKDESITYATITLQNYFLMYKKIAGMTGTAYTEKDEFDQIYNMKVVLIPTNKPMVREDKNDLIYRTEAEKYNAIVEDVTKRYEKGQPVLIGTTSIEKNEKLSALLKKKNIPHEVLNAKYHEKEAEIIAKAGQKGAVTVATNMAGRGVDIKLGDGVVELGGLYVLGTERHEARRIDNQLRGRSGRQGDPGESRFYLSTEDSLLRVFGGDRMKSLMNTLKIAEGEPIEHSMLSGLIEQAQKKVEGIHFSIRKHLLELDSVLDRQRNAVYSHRNWLLEGKDVEEHLMEIFEDVVDRRIDLYLSSKDMDTWNWETLSNELKNIFPFFSLDGKSKEEPEKFKEVFMAEIKEQYDLKVSEIGETQFPQILKYVMLRVIDERWRLHLQDVDMLKESVNLRAYGQKDPVIEFKRESYERFEEMVDGMYDDISAIVFRIAMVDEQKEKERAKKAFSVLHTQHSDFTIANDKEAKSDQSQGPSHKQRMRVKK</sequence>
<dbReference type="Pfam" id="PF07516">
    <property type="entry name" value="SecA_SW"/>
    <property type="match status" value="1"/>
</dbReference>
<dbReference type="InterPro" id="IPR044722">
    <property type="entry name" value="SecA_SF2_C"/>
</dbReference>
<keyword evidence="5 12" id="KW-0963">Cytoplasm</keyword>
<dbReference type="PROSITE" id="PS01312">
    <property type="entry name" value="SECA"/>
    <property type="match status" value="1"/>
</dbReference>
<dbReference type="PROSITE" id="PS51196">
    <property type="entry name" value="SECA_MOTOR_DEAD"/>
    <property type="match status" value="1"/>
</dbReference>
<evidence type="ECO:0000256" key="9">
    <source>
        <dbReference type="ARBA" id="ARBA00022967"/>
    </source>
</evidence>
<dbReference type="PANTHER" id="PTHR30612:SF0">
    <property type="entry name" value="CHLOROPLAST PROTEIN-TRANSPORTING ATPASE"/>
    <property type="match status" value="1"/>
</dbReference>
<dbReference type="SUPFAM" id="SSF81886">
    <property type="entry name" value="Helical scaffold and wing domains of SecA"/>
    <property type="match status" value="1"/>
</dbReference>
<evidence type="ECO:0000256" key="7">
    <source>
        <dbReference type="ARBA" id="ARBA00022840"/>
    </source>
</evidence>
<evidence type="ECO:0000256" key="2">
    <source>
        <dbReference type="ARBA" id="ARBA00007650"/>
    </source>
</evidence>
<dbReference type="FunFam" id="3.90.1440.10:FF:000003">
    <property type="entry name" value="Preprotein translocase SecA subunit"/>
    <property type="match status" value="1"/>
</dbReference>
<feature type="binding site" evidence="12">
    <location>
        <begin position="102"/>
        <end position="106"/>
    </location>
    <ligand>
        <name>ATP</name>
        <dbReference type="ChEBI" id="CHEBI:30616"/>
    </ligand>
</feature>
<dbReference type="EC" id="7.4.2.8" evidence="12"/>